<organism evidence="1 2">
    <name type="scientific">Rhodanobacter spathiphylli B39</name>
    <dbReference type="NCBI Taxonomy" id="1163407"/>
    <lineage>
        <taxon>Bacteria</taxon>
        <taxon>Pseudomonadati</taxon>
        <taxon>Pseudomonadota</taxon>
        <taxon>Gammaproteobacteria</taxon>
        <taxon>Lysobacterales</taxon>
        <taxon>Rhodanobacteraceae</taxon>
        <taxon>Rhodanobacter</taxon>
    </lineage>
</organism>
<dbReference type="AlphaFoldDB" id="I4W7G0"/>
<protein>
    <submittedName>
        <fullName evidence="1">Uncharacterized protein</fullName>
    </submittedName>
</protein>
<accession>I4W7G0</accession>
<dbReference type="OrthoDB" id="9802752at2"/>
<name>I4W7G0_9GAMM</name>
<keyword evidence="2" id="KW-1185">Reference proteome</keyword>
<dbReference type="PIRSF" id="PIRSF015268">
    <property type="entry name" value="Virulence_RhuM"/>
    <property type="match status" value="1"/>
</dbReference>
<evidence type="ECO:0000313" key="1">
    <source>
        <dbReference type="EMBL" id="EIL95401.1"/>
    </source>
</evidence>
<dbReference type="STRING" id="1163407.UU7_00640"/>
<dbReference type="EMBL" id="AJXT01000003">
    <property type="protein sequence ID" value="EIL95401.1"/>
    <property type="molecule type" value="Genomic_DNA"/>
</dbReference>
<dbReference type="Pfam" id="PF13310">
    <property type="entry name" value="Virulence_RhuM"/>
    <property type="match status" value="1"/>
</dbReference>
<sequence>MAPRLSEGELVLYATEDGLSQLYLRAEDGTVWLTQAELAELFQTSKQNISLHIKNILAEGEQAESTVKFYLTVHTEGARRVRRKVYLYRLEMILAVGYRVKSPRGTQFRQWATAHLKEYLVKGFVMDDERLKNPAGWDYFDELLERIREIRSSEKRYYQKVRDLFALSVDYRDNEEAAGQFFATVQNKMLFAVAGKTAAEIVVERADPNQPNMALTTWKAGRVRKTDVVVAKNYLRADELSALNRIATMFLDYAEDRASQRQNLRMNDWQQYVDRFVEFNERPLLMNAGSISHERMREIAHERYAAFDAKRRQAEALAADAEDIRELEAVEKRGRKGGKHAS</sequence>
<dbReference type="PANTHER" id="PTHR35810">
    <property type="entry name" value="CYTOPLASMIC PROTEIN-RELATED"/>
    <property type="match status" value="1"/>
</dbReference>
<dbReference type="InterPro" id="IPR011204">
    <property type="entry name" value="Virulence_RhuM-like"/>
</dbReference>
<evidence type="ECO:0000313" key="2">
    <source>
        <dbReference type="Proteomes" id="UP000003226"/>
    </source>
</evidence>
<comment type="caution">
    <text evidence="1">The sequence shown here is derived from an EMBL/GenBank/DDBJ whole genome shotgun (WGS) entry which is preliminary data.</text>
</comment>
<dbReference type="Proteomes" id="UP000003226">
    <property type="component" value="Unassembled WGS sequence"/>
</dbReference>
<reference evidence="1 2" key="1">
    <citation type="journal article" date="2012" name="J. Bacteriol.">
        <title>Genome sequences for six rhodanobacter strains, isolated from soils and the terrestrial subsurface, with variable denitrification capabilities.</title>
        <authorList>
            <person name="Kostka J.E."/>
            <person name="Green S.J."/>
            <person name="Rishishwar L."/>
            <person name="Prakash O."/>
            <person name="Katz L.S."/>
            <person name="Marino-Ramirez L."/>
            <person name="Jordan I.K."/>
            <person name="Munk C."/>
            <person name="Ivanova N."/>
            <person name="Mikhailova N."/>
            <person name="Watson D.B."/>
            <person name="Brown S.D."/>
            <person name="Palumbo A.V."/>
            <person name="Brooks S.C."/>
        </authorList>
    </citation>
    <scope>NUCLEOTIDE SEQUENCE [LARGE SCALE GENOMIC DNA]</scope>
    <source>
        <strain evidence="1 2">B39</strain>
    </source>
</reference>
<proteinExistence type="predicted"/>
<dbReference type="RefSeq" id="WP_007804368.1">
    <property type="nucleotide sequence ID" value="NZ_AJXT01000003.1"/>
</dbReference>
<dbReference type="PATRIC" id="fig|1163407.3.peg.116"/>
<dbReference type="eggNOG" id="COG3943">
    <property type="taxonomic scope" value="Bacteria"/>
</dbReference>
<dbReference type="PANTHER" id="PTHR35810:SF1">
    <property type="entry name" value="CYTOPLASMIC PROTEIN"/>
    <property type="match status" value="1"/>
</dbReference>
<gene>
    <name evidence="1" type="ORF">UU7_00640</name>
</gene>